<proteinExistence type="predicted"/>
<evidence type="ECO:0000313" key="3">
    <source>
        <dbReference type="Proteomes" id="UP001501734"/>
    </source>
</evidence>
<dbReference type="EMBL" id="BAABDL010000150">
    <property type="protein sequence ID" value="GAA4080399.1"/>
    <property type="molecule type" value="Genomic_DNA"/>
</dbReference>
<keyword evidence="3" id="KW-1185">Reference proteome</keyword>
<accession>A0ABP7W3P1</accession>
<evidence type="ECO:0000259" key="1">
    <source>
        <dbReference type="Pfam" id="PF13751"/>
    </source>
</evidence>
<gene>
    <name evidence="2" type="ORF">GCM10022410_25360</name>
</gene>
<comment type="caution">
    <text evidence="2">The sequence shown here is derived from an EMBL/GenBank/DDBJ whole genome shotgun (WGS) entry which is preliminary data.</text>
</comment>
<sequence>MREKLSDDKIDDIYRKRKIDVELFLGFLKANLAFTHLFLRGKSKAHNELGYALLAVNLRKFTDNNTKTSINKNRHKNKMVLFTTKP</sequence>
<protein>
    <recommendedName>
        <fullName evidence="1">Transposase DDE domain-containing protein</fullName>
    </recommendedName>
</protein>
<dbReference type="InterPro" id="IPR025668">
    <property type="entry name" value="Tnp_DDE_dom"/>
</dbReference>
<organism evidence="2 3">
    <name type="scientific">Amphibacillus indicireducens</name>
    <dbReference type="NCBI Taxonomy" id="1076330"/>
    <lineage>
        <taxon>Bacteria</taxon>
        <taxon>Bacillati</taxon>
        <taxon>Bacillota</taxon>
        <taxon>Bacilli</taxon>
        <taxon>Bacillales</taxon>
        <taxon>Bacillaceae</taxon>
        <taxon>Amphibacillus</taxon>
    </lineage>
</organism>
<name>A0ABP7W3P1_9BACI</name>
<dbReference type="Pfam" id="PF13751">
    <property type="entry name" value="DDE_Tnp_1_6"/>
    <property type="match status" value="1"/>
</dbReference>
<dbReference type="Proteomes" id="UP001501734">
    <property type="component" value="Unassembled WGS sequence"/>
</dbReference>
<evidence type="ECO:0000313" key="2">
    <source>
        <dbReference type="EMBL" id="GAA4080399.1"/>
    </source>
</evidence>
<reference evidence="3" key="1">
    <citation type="journal article" date="2019" name="Int. J. Syst. Evol. Microbiol.">
        <title>The Global Catalogue of Microorganisms (GCM) 10K type strain sequencing project: providing services to taxonomists for standard genome sequencing and annotation.</title>
        <authorList>
            <consortium name="The Broad Institute Genomics Platform"/>
            <consortium name="The Broad Institute Genome Sequencing Center for Infectious Disease"/>
            <person name="Wu L."/>
            <person name="Ma J."/>
        </authorList>
    </citation>
    <scope>NUCLEOTIDE SEQUENCE [LARGE SCALE GENOMIC DNA]</scope>
    <source>
        <strain evidence="3">JCM 17250</strain>
    </source>
</reference>
<feature type="domain" description="Transposase DDE" evidence="1">
    <location>
        <begin position="1"/>
        <end position="61"/>
    </location>
</feature>